<keyword evidence="2" id="KW-0238">DNA-binding</keyword>
<accession>A0ABY5WPW5</accession>
<gene>
    <name evidence="6" type="ORF">K3718_14240</name>
</gene>
<feature type="compositionally biased region" description="Polar residues" evidence="4">
    <location>
        <begin position="1"/>
        <end position="19"/>
    </location>
</feature>
<evidence type="ECO:0000256" key="3">
    <source>
        <dbReference type="ARBA" id="ARBA00023163"/>
    </source>
</evidence>
<proteinExistence type="predicted"/>
<evidence type="ECO:0000259" key="5">
    <source>
        <dbReference type="Pfam" id="PF07729"/>
    </source>
</evidence>
<feature type="domain" description="GntR C-terminal" evidence="5">
    <location>
        <begin position="49"/>
        <end position="128"/>
    </location>
</feature>
<evidence type="ECO:0000313" key="6">
    <source>
        <dbReference type="EMBL" id="UWQ43420.1"/>
    </source>
</evidence>
<dbReference type="SUPFAM" id="SSF48008">
    <property type="entry name" value="GntR ligand-binding domain-like"/>
    <property type="match status" value="1"/>
</dbReference>
<evidence type="ECO:0000256" key="4">
    <source>
        <dbReference type="SAM" id="MobiDB-lite"/>
    </source>
</evidence>
<sequence length="169" mass="18725">MCHRVSPSSGGSVPLNSGGAQAKASRLRNQSNNLFYFSPFYQLRRPSCPPQAIETDLSLHEFLADGLGNSLLAAAYDANRMRIAVIQNSRPFVPDRIASAMEEHLALLEALKNRDTEAVADAIRHHCEQTLRWWGVRCNRYSAIKAAIWTSVCNFGLLRVAIIGARSRS</sequence>
<dbReference type="Gene3D" id="1.20.120.530">
    <property type="entry name" value="GntR ligand-binding domain-like"/>
    <property type="match status" value="1"/>
</dbReference>
<reference evidence="6" key="1">
    <citation type="submission" date="2021-08" db="EMBL/GenBank/DDBJ databases">
        <authorList>
            <person name="Nwanade C."/>
            <person name="Wang M."/>
            <person name="Masoudi A."/>
            <person name="Yu Z."/>
            <person name="Liu J."/>
        </authorList>
    </citation>
    <scope>NUCLEOTIDE SEQUENCE</scope>
    <source>
        <strain evidence="6">S166</strain>
    </source>
</reference>
<evidence type="ECO:0000256" key="1">
    <source>
        <dbReference type="ARBA" id="ARBA00023015"/>
    </source>
</evidence>
<evidence type="ECO:0000256" key="2">
    <source>
        <dbReference type="ARBA" id="ARBA00023125"/>
    </source>
</evidence>
<keyword evidence="7" id="KW-1185">Reference proteome</keyword>
<organism evidence="6 7">
    <name type="scientific">Leisingera aquaemixtae</name>
    <dbReference type="NCBI Taxonomy" id="1396826"/>
    <lineage>
        <taxon>Bacteria</taxon>
        <taxon>Pseudomonadati</taxon>
        <taxon>Pseudomonadota</taxon>
        <taxon>Alphaproteobacteria</taxon>
        <taxon>Rhodobacterales</taxon>
        <taxon>Roseobacteraceae</taxon>
        <taxon>Leisingera</taxon>
    </lineage>
</organism>
<dbReference type="Proteomes" id="UP001058514">
    <property type="component" value="Chromosome"/>
</dbReference>
<name>A0ABY5WPW5_9RHOB</name>
<protein>
    <submittedName>
        <fullName evidence="6">FCD domain-containing protein</fullName>
    </submittedName>
</protein>
<feature type="region of interest" description="Disordered" evidence="4">
    <location>
        <begin position="1"/>
        <end position="23"/>
    </location>
</feature>
<dbReference type="InterPro" id="IPR008920">
    <property type="entry name" value="TF_FadR/GntR_C"/>
</dbReference>
<dbReference type="InterPro" id="IPR011711">
    <property type="entry name" value="GntR_C"/>
</dbReference>
<keyword evidence="1" id="KW-0805">Transcription regulation</keyword>
<dbReference type="Pfam" id="PF07729">
    <property type="entry name" value="FCD"/>
    <property type="match status" value="1"/>
</dbReference>
<dbReference type="EMBL" id="CP081051">
    <property type="protein sequence ID" value="UWQ43420.1"/>
    <property type="molecule type" value="Genomic_DNA"/>
</dbReference>
<evidence type="ECO:0000313" key="7">
    <source>
        <dbReference type="Proteomes" id="UP001058514"/>
    </source>
</evidence>
<keyword evidence="3" id="KW-0804">Transcription</keyword>